<evidence type="ECO:0000259" key="2">
    <source>
        <dbReference type="Pfam" id="PF01471"/>
    </source>
</evidence>
<feature type="region of interest" description="Disordered" evidence="1">
    <location>
        <begin position="307"/>
        <end position="346"/>
    </location>
</feature>
<feature type="region of interest" description="Disordered" evidence="1">
    <location>
        <begin position="102"/>
        <end position="141"/>
    </location>
</feature>
<dbReference type="EMBL" id="CP133659">
    <property type="protein sequence ID" value="WMW64529.1"/>
    <property type="molecule type" value="Genomic_DNA"/>
</dbReference>
<dbReference type="InterPro" id="IPR002477">
    <property type="entry name" value="Peptidoglycan-bd-like"/>
</dbReference>
<proteinExistence type="predicted"/>
<feature type="compositionally biased region" description="Basic and acidic residues" evidence="1">
    <location>
        <begin position="235"/>
        <end position="250"/>
    </location>
</feature>
<reference evidence="3" key="1">
    <citation type="submission" date="2023-09" db="EMBL/GenBank/DDBJ databases">
        <authorList>
            <consortium name="CW5 consortium"/>
            <person name="Lu C.-W."/>
        </authorList>
    </citation>
    <scope>NUCLEOTIDE SEQUENCE</scope>
    <source>
        <strain evidence="3">KPS</strain>
    </source>
</reference>
<sequence>MTRDNNTSKKGFSGLSSLASEVGDIDRQINHKPKAAANPSTPKQQPQPQRDEALSESEGKAVSSSPSIETVNSDGGGAGGKWFLGLVGVIIVVWFLNNGGQNRKKSSHTSPSSSQSYSYPQSVSTPAVQPPSTIQSTGLQYTKPSVGTNNVLSVPEIRWCIRESIRLEAMRDVINANTGIDDFNRLVDDYNSRCGNYRYRQNSHSQAVSDVEAYRSQIVAEAVHEARQLGRRSPSTHDDLKKPSAKHTREAQQLLTDLGYDPGPVDGGYGRRTADAVKAFQRDVGITQDGWIDEDLLSTLRRAKTAYKPPVYQPEPQSRTSLQPRSSTPPATAAKPKTLSYEEQSKYDTSQRLRRLGYDVDWRTNSLTDMLDAESRIGTANRLARLGHKVDWRTSSLTDMLDAETRIGTANRLARLGYKVDWQTISLTDMLDAESRIGAANRLKRKGISVDWRSYSLTQLLNMEYGQN</sequence>
<feature type="compositionally biased region" description="Polar residues" evidence="1">
    <location>
        <begin position="126"/>
        <end position="141"/>
    </location>
</feature>
<dbReference type="InterPro" id="IPR036365">
    <property type="entry name" value="PGBD-like_sf"/>
</dbReference>
<accession>A0ABY9R183</accession>
<evidence type="ECO:0000256" key="1">
    <source>
        <dbReference type="SAM" id="MobiDB-lite"/>
    </source>
</evidence>
<feature type="compositionally biased region" description="Polar residues" evidence="1">
    <location>
        <begin position="315"/>
        <end position="330"/>
    </location>
</feature>
<dbReference type="Proteomes" id="UP001180616">
    <property type="component" value="Chromosome"/>
</dbReference>
<feature type="compositionally biased region" description="Low complexity" evidence="1">
    <location>
        <begin position="108"/>
        <end position="125"/>
    </location>
</feature>
<feature type="compositionally biased region" description="Polar residues" evidence="1">
    <location>
        <begin position="38"/>
        <end position="48"/>
    </location>
</feature>
<protein>
    <submittedName>
        <fullName evidence="3">Peptidoglycan-binding protein</fullName>
    </submittedName>
</protein>
<feature type="domain" description="Peptidoglycan binding-like" evidence="2">
    <location>
        <begin position="249"/>
        <end position="299"/>
    </location>
</feature>
<dbReference type="RefSeq" id="WP_309540615.1">
    <property type="nucleotide sequence ID" value="NZ_CP133659.1"/>
</dbReference>
<keyword evidence="4" id="KW-1185">Reference proteome</keyword>
<gene>
    <name evidence="3" type="ORF">KPS_002562</name>
</gene>
<feature type="region of interest" description="Disordered" evidence="1">
    <location>
        <begin position="1"/>
        <end position="74"/>
    </location>
</feature>
<dbReference type="Pfam" id="PF01471">
    <property type="entry name" value="PG_binding_1"/>
    <property type="match status" value="1"/>
</dbReference>
<feature type="compositionally biased region" description="Polar residues" evidence="1">
    <location>
        <begin position="62"/>
        <end position="73"/>
    </location>
</feature>
<feature type="compositionally biased region" description="Polar residues" evidence="1">
    <location>
        <begin position="8"/>
        <end position="19"/>
    </location>
</feature>
<evidence type="ECO:0000313" key="3">
    <source>
        <dbReference type="EMBL" id="WMW64529.1"/>
    </source>
</evidence>
<evidence type="ECO:0000313" key="4">
    <source>
        <dbReference type="Proteomes" id="UP001180616"/>
    </source>
</evidence>
<organism evidence="3 4">
    <name type="scientific">Nitratidesulfovibrio liaohensis</name>
    <dbReference type="NCBI Taxonomy" id="2604158"/>
    <lineage>
        <taxon>Bacteria</taxon>
        <taxon>Pseudomonadati</taxon>
        <taxon>Thermodesulfobacteriota</taxon>
        <taxon>Desulfovibrionia</taxon>
        <taxon>Desulfovibrionales</taxon>
        <taxon>Desulfovibrionaceae</taxon>
        <taxon>Nitratidesulfovibrio</taxon>
    </lineage>
</organism>
<feature type="region of interest" description="Disordered" evidence="1">
    <location>
        <begin position="226"/>
        <end position="250"/>
    </location>
</feature>
<feature type="compositionally biased region" description="Basic and acidic residues" evidence="1">
    <location>
        <begin position="49"/>
        <end position="59"/>
    </location>
</feature>
<name>A0ABY9R183_9BACT</name>
<dbReference type="InterPro" id="IPR036366">
    <property type="entry name" value="PGBDSf"/>
</dbReference>
<dbReference type="Gene3D" id="1.10.101.10">
    <property type="entry name" value="PGBD-like superfamily/PGBD"/>
    <property type="match status" value="1"/>
</dbReference>
<dbReference type="SUPFAM" id="SSF47090">
    <property type="entry name" value="PGBD-like"/>
    <property type="match status" value="1"/>
</dbReference>